<keyword evidence="2" id="KW-1185">Reference proteome</keyword>
<sequence>MKYFAIILFILISCGKSTEKQTLENFDLEKLDVFNNEEINIFIQSFLLNQEPNQKEDLLSDINFTKYIGNNLTKDSLILNEKNLRMVSQKELDSLISKEDWKFIRKQINDNRDYLIDKKFFKQKVLDFDSLKIENEKYTKNTVKITDSLKKINMAAAKEYVKQSDLEYLKFTKKFTPILHIDKPLFTKDKKLVIFSYSTYSGPLSAFSETAIYEFRDKKWRKIKSVRMMIS</sequence>
<protein>
    <submittedName>
        <fullName evidence="1">Uncharacterized protein</fullName>
    </submittedName>
</protein>
<dbReference type="EMBL" id="JAMXLT020000027">
    <property type="protein sequence ID" value="MDW8550205.1"/>
    <property type="molecule type" value="Genomic_DNA"/>
</dbReference>
<comment type="caution">
    <text evidence="1">The sequence shown here is derived from an EMBL/GenBank/DDBJ whole genome shotgun (WGS) entry which is preliminary data.</text>
</comment>
<dbReference type="RefSeq" id="WP_063970478.1">
    <property type="nucleotide sequence ID" value="NZ_JAMXLT020000027.1"/>
</dbReference>
<organism evidence="1 2">
    <name type="scientific">Epilithonimonas ginsengisoli</name>
    <dbReference type="NCBI Taxonomy" id="1245592"/>
    <lineage>
        <taxon>Bacteria</taxon>
        <taxon>Pseudomonadati</taxon>
        <taxon>Bacteroidota</taxon>
        <taxon>Flavobacteriia</taxon>
        <taxon>Flavobacteriales</taxon>
        <taxon>Weeksellaceae</taxon>
        <taxon>Chryseobacterium group</taxon>
        <taxon>Epilithonimonas</taxon>
    </lineage>
</organism>
<proteinExistence type="predicted"/>
<accession>A0ABU4JKK5</accession>
<gene>
    <name evidence="1" type="ORF">NG800_014855</name>
</gene>
<dbReference type="Proteomes" id="UP001204439">
    <property type="component" value="Unassembled WGS sequence"/>
</dbReference>
<evidence type="ECO:0000313" key="1">
    <source>
        <dbReference type="EMBL" id="MDW8550205.1"/>
    </source>
</evidence>
<evidence type="ECO:0000313" key="2">
    <source>
        <dbReference type="Proteomes" id="UP001204439"/>
    </source>
</evidence>
<name>A0ABU4JKK5_9FLAO</name>
<reference evidence="1 2" key="1">
    <citation type="submission" date="2023-11" db="EMBL/GenBank/DDBJ databases">
        <title>First isolation, identification, and characterization of non-pathogenic Epilithonimonas ginsengisoli isolated from diseased farmed rainbow trout (Oncorhynchus mykiss) in Chile.</title>
        <authorList>
            <person name="Miranda C.D."/>
            <person name="Irgang R."/>
            <person name="Concha C."/>
            <person name="Rojas R."/>
            <person name="Avendano R."/>
        </authorList>
    </citation>
    <scope>NUCLEOTIDE SEQUENCE [LARGE SCALE GENOMIC DNA]</scope>
    <source>
        <strain evidence="1 2">FP99</strain>
    </source>
</reference>